<proteinExistence type="predicted"/>
<keyword evidence="4" id="KW-1185">Reference proteome</keyword>
<gene>
    <name evidence="3" type="ORF">K2173_005038</name>
</gene>
<feature type="domain" description="SANT" evidence="2">
    <location>
        <begin position="15"/>
        <end position="58"/>
    </location>
</feature>
<dbReference type="EMBL" id="JAIWQS010000005">
    <property type="protein sequence ID" value="KAJ8764131.1"/>
    <property type="molecule type" value="Genomic_DNA"/>
</dbReference>
<name>A0AAV8TCM9_9ROSI</name>
<dbReference type="SUPFAM" id="SSF46689">
    <property type="entry name" value="Homeodomain-like"/>
    <property type="match status" value="1"/>
</dbReference>
<dbReference type="Proteomes" id="UP001159364">
    <property type="component" value="Linkage Group LG05"/>
</dbReference>
<accession>A0AAV8TCM9</accession>
<sequence length="200" mass="22286">MGMCEWNVDLYGSSIRLFLMGIMKYGRGRWMQIAEELVQTKDPKQVEEHAELVFKSFQLSTSEAAGDTTSTDKMTRQQYQHQNPMFTTHPSADSSVRQVMFVPPSPALAAALPRPTMIMYPIAPSHNPGIWQAGIVSNAPSSSASNTDITNKMMIQQRYQVPPPPPSASPQPNDGSGIDLELRLGRDGGEMEEPLMYRWL</sequence>
<dbReference type="CDD" id="cd00167">
    <property type="entry name" value="SANT"/>
    <property type="match status" value="1"/>
</dbReference>
<dbReference type="PROSITE" id="PS51293">
    <property type="entry name" value="SANT"/>
    <property type="match status" value="1"/>
</dbReference>
<evidence type="ECO:0000259" key="2">
    <source>
        <dbReference type="PROSITE" id="PS51293"/>
    </source>
</evidence>
<reference evidence="3 4" key="1">
    <citation type="submission" date="2021-09" db="EMBL/GenBank/DDBJ databases">
        <title>Genomic insights and catalytic innovation underlie evolution of tropane alkaloids biosynthesis.</title>
        <authorList>
            <person name="Wang Y.-J."/>
            <person name="Tian T."/>
            <person name="Huang J.-P."/>
            <person name="Huang S.-X."/>
        </authorList>
    </citation>
    <scope>NUCLEOTIDE SEQUENCE [LARGE SCALE GENOMIC DNA]</scope>
    <source>
        <strain evidence="3">KIB-2018</strain>
        <tissue evidence="3">Leaf</tissue>
    </source>
</reference>
<evidence type="ECO:0000313" key="3">
    <source>
        <dbReference type="EMBL" id="KAJ8764131.1"/>
    </source>
</evidence>
<dbReference type="PANTHER" id="PTHR44042">
    <property type="entry name" value="DUPLICATED HOMEODOMAIN-LIKE SUPERFAMILY PROTEIN-RELATED"/>
    <property type="match status" value="1"/>
</dbReference>
<dbReference type="AlphaFoldDB" id="A0AAV8TCM9"/>
<dbReference type="InterPro" id="IPR009057">
    <property type="entry name" value="Homeodomain-like_sf"/>
</dbReference>
<dbReference type="Gene3D" id="1.10.10.60">
    <property type="entry name" value="Homeodomain-like"/>
    <property type="match status" value="1"/>
</dbReference>
<dbReference type="InterPro" id="IPR001005">
    <property type="entry name" value="SANT/Myb"/>
</dbReference>
<dbReference type="PANTHER" id="PTHR44042:SF67">
    <property type="entry name" value="MYB-LIKE PROTEIN I"/>
    <property type="match status" value="1"/>
</dbReference>
<evidence type="ECO:0000256" key="1">
    <source>
        <dbReference type="SAM" id="MobiDB-lite"/>
    </source>
</evidence>
<evidence type="ECO:0000313" key="4">
    <source>
        <dbReference type="Proteomes" id="UP001159364"/>
    </source>
</evidence>
<feature type="region of interest" description="Disordered" evidence="1">
    <location>
        <begin position="159"/>
        <end position="187"/>
    </location>
</feature>
<organism evidence="3 4">
    <name type="scientific">Erythroxylum novogranatense</name>
    <dbReference type="NCBI Taxonomy" id="1862640"/>
    <lineage>
        <taxon>Eukaryota</taxon>
        <taxon>Viridiplantae</taxon>
        <taxon>Streptophyta</taxon>
        <taxon>Embryophyta</taxon>
        <taxon>Tracheophyta</taxon>
        <taxon>Spermatophyta</taxon>
        <taxon>Magnoliopsida</taxon>
        <taxon>eudicotyledons</taxon>
        <taxon>Gunneridae</taxon>
        <taxon>Pentapetalae</taxon>
        <taxon>rosids</taxon>
        <taxon>fabids</taxon>
        <taxon>Malpighiales</taxon>
        <taxon>Erythroxylaceae</taxon>
        <taxon>Erythroxylum</taxon>
    </lineage>
</organism>
<comment type="caution">
    <text evidence="3">The sequence shown here is derived from an EMBL/GenBank/DDBJ whole genome shotgun (WGS) entry which is preliminary data.</text>
</comment>
<dbReference type="InterPro" id="IPR017884">
    <property type="entry name" value="SANT_dom"/>
</dbReference>
<protein>
    <recommendedName>
        <fullName evidence="2">SANT domain-containing protein</fullName>
    </recommendedName>
</protein>